<dbReference type="EMBL" id="FOPJ01000001">
    <property type="protein sequence ID" value="SFG19331.1"/>
    <property type="molecule type" value="Genomic_DNA"/>
</dbReference>
<dbReference type="STRING" id="185761.SAMN05660282_00225"/>
<protein>
    <recommendedName>
        <fullName evidence="4">PEP-CTERM protein-sorting domain-containing protein</fullName>
    </recommendedName>
</protein>
<evidence type="ECO:0000313" key="3">
    <source>
        <dbReference type="Proteomes" id="UP000199065"/>
    </source>
</evidence>
<evidence type="ECO:0000313" key="2">
    <source>
        <dbReference type="EMBL" id="SFG19331.1"/>
    </source>
</evidence>
<dbReference type="OrthoDB" id="4427502at2"/>
<evidence type="ECO:0008006" key="4">
    <source>
        <dbReference type="Google" id="ProtNLM"/>
    </source>
</evidence>
<organism evidence="2 3">
    <name type="scientific">Corynebacterium spheniscorum</name>
    <dbReference type="NCBI Taxonomy" id="185761"/>
    <lineage>
        <taxon>Bacteria</taxon>
        <taxon>Bacillati</taxon>
        <taxon>Actinomycetota</taxon>
        <taxon>Actinomycetes</taxon>
        <taxon>Mycobacteriales</taxon>
        <taxon>Corynebacteriaceae</taxon>
        <taxon>Corynebacterium</taxon>
    </lineage>
</organism>
<dbReference type="Proteomes" id="UP000199065">
    <property type="component" value="Unassembled WGS sequence"/>
</dbReference>
<gene>
    <name evidence="2" type="ORF">SAMN05660282_00225</name>
</gene>
<sequence>MSRKEPQDVDHSASRRRELQWDAALGFSGFFTVVAVIQAVLNLLQPEPALWPAVLALVMVVCQTSLWRYTRSKK</sequence>
<keyword evidence="1" id="KW-0812">Transmembrane</keyword>
<dbReference type="RefSeq" id="WP_092283546.1">
    <property type="nucleotide sequence ID" value="NZ_FOPJ01000001.1"/>
</dbReference>
<keyword evidence="3" id="KW-1185">Reference proteome</keyword>
<name>A0A1I2Q121_9CORY</name>
<accession>A0A1I2Q121</accession>
<dbReference type="AlphaFoldDB" id="A0A1I2Q121"/>
<keyword evidence="1" id="KW-1133">Transmembrane helix</keyword>
<reference evidence="2 3" key="1">
    <citation type="submission" date="2016-10" db="EMBL/GenBank/DDBJ databases">
        <authorList>
            <person name="de Groot N.N."/>
        </authorList>
    </citation>
    <scope>NUCLEOTIDE SEQUENCE [LARGE SCALE GENOMIC DNA]</scope>
    <source>
        <strain>J11</strain>
        <strain evidence="3">PG 39</strain>
    </source>
</reference>
<keyword evidence="1" id="KW-0472">Membrane</keyword>
<proteinExistence type="predicted"/>
<feature type="transmembrane region" description="Helical" evidence="1">
    <location>
        <begin position="21"/>
        <end position="44"/>
    </location>
</feature>
<evidence type="ECO:0000256" key="1">
    <source>
        <dbReference type="SAM" id="Phobius"/>
    </source>
</evidence>
<feature type="transmembrane region" description="Helical" evidence="1">
    <location>
        <begin position="50"/>
        <end position="69"/>
    </location>
</feature>